<dbReference type="GO" id="GO:0006367">
    <property type="term" value="P:transcription initiation at RNA polymerase II promoter"/>
    <property type="evidence" value="ECO:0007669"/>
    <property type="project" value="TreeGrafter"/>
</dbReference>
<name>A0A0H5C6R8_CYBJN</name>
<feature type="domain" description="Transcription initiation factor TFIID component TAF4 C-terminal" evidence="10">
    <location>
        <begin position="168"/>
        <end position="391"/>
    </location>
</feature>
<gene>
    <name evidence="11" type="ORF">BN1211_4598</name>
</gene>
<evidence type="ECO:0000256" key="9">
    <source>
        <dbReference type="SAM" id="MobiDB-lite"/>
    </source>
</evidence>
<feature type="compositionally biased region" description="Polar residues" evidence="9">
    <location>
        <begin position="110"/>
        <end position="120"/>
    </location>
</feature>
<dbReference type="GO" id="GO:0016251">
    <property type="term" value="F:RNA polymerase II general transcription initiation factor activity"/>
    <property type="evidence" value="ECO:0007669"/>
    <property type="project" value="TreeGrafter"/>
</dbReference>
<evidence type="ECO:0000313" key="12">
    <source>
        <dbReference type="Proteomes" id="UP000038830"/>
    </source>
</evidence>
<dbReference type="AlphaFoldDB" id="A0A0H5C6R8"/>
<comment type="function">
    <text evidence="7">Functions as a component of the DNA-binding general transcription factor complex TFIID. Binding of TFIID to a promoter (with or without TATA element) is the initial step in pre-initiation complex (PIC) formation. TFIID plays a key role in the regulation of gene expression by RNA polymerase II through different activities such as transcription activator interaction, core promoter recognition and selectivity, TFIIA and TFIIB interaction, chromatin modification (histone acetylation by TAF1), facilitation of DNA opening and initiation of transcription.</text>
</comment>
<organism evidence="11 12">
    <name type="scientific">Cyberlindnera jadinii (strain ATCC 18201 / CBS 1600 / BCRC 20928 / JCM 3617 / NBRC 0987 / NRRL Y-1542)</name>
    <name type="common">Torula yeast</name>
    <name type="synonym">Candida utilis</name>
    <dbReference type="NCBI Taxonomy" id="983966"/>
    <lineage>
        <taxon>Eukaryota</taxon>
        <taxon>Fungi</taxon>
        <taxon>Dikarya</taxon>
        <taxon>Ascomycota</taxon>
        <taxon>Saccharomycotina</taxon>
        <taxon>Saccharomycetes</taxon>
        <taxon>Phaffomycetales</taxon>
        <taxon>Phaffomycetaceae</taxon>
        <taxon>Cyberlindnera</taxon>
    </lineage>
</organism>
<protein>
    <recommendedName>
        <fullName evidence="3">Transcription initiation factor TFIID subunit 4</fullName>
    </recommendedName>
    <alternativeName>
        <fullName evidence="8">TBP-associated factor 4</fullName>
    </alternativeName>
</protein>
<dbReference type="PANTHER" id="PTHR15138">
    <property type="entry name" value="TRANSCRIPTION INITIATION FACTOR TFIID SUBUNIT 4"/>
    <property type="match status" value="1"/>
</dbReference>
<keyword evidence="6" id="KW-0539">Nucleus</keyword>
<evidence type="ECO:0000256" key="6">
    <source>
        <dbReference type="ARBA" id="ARBA00023242"/>
    </source>
</evidence>
<dbReference type="GO" id="GO:0003677">
    <property type="term" value="F:DNA binding"/>
    <property type="evidence" value="ECO:0007669"/>
    <property type="project" value="TreeGrafter"/>
</dbReference>
<evidence type="ECO:0000259" key="10">
    <source>
        <dbReference type="Pfam" id="PF05236"/>
    </source>
</evidence>
<evidence type="ECO:0000256" key="7">
    <source>
        <dbReference type="ARBA" id="ARBA00025346"/>
    </source>
</evidence>
<evidence type="ECO:0000256" key="4">
    <source>
        <dbReference type="ARBA" id="ARBA00023015"/>
    </source>
</evidence>
<feature type="region of interest" description="Disordered" evidence="9">
    <location>
        <begin position="1"/>
        <end position="40"/>
    </location>
</feature>
<evidence type="ECO:0000313" key="11">
    <source>
        <dbReference type="EMBL" id="CEP23900.1"/>
    </source>
</evidence>
<feature type="compositionally biased region" description="Basic and acidic residues" evidence="9">
    <location>
        <begin position="309"/>
        <end position="320"/>
    </location>
</feature>
<dbReference type="GO" id="GO:0005669">
    <property type="term" value="C:transcription factor TFIID complex"/>
    <property type="evidence" value="ECO:0007669"/>
    <property type="project" value="InterPro"/>
</dbReference>
<comment type="similarity">
    <text evidence="2">Belongs to the TAF4 family.</text>
</comment>
<evidence type="ECO:0000256" key="1">
    <source>
        <dbReference type="ARBA" id="ARBA00004123"/>
    </source>
</evidence>
<keyword evidence="5" id="KW-0804">Transcription</keyword>
<feature type="compositionally biased region" description="Low complexity" evidence="9">
    <location>
        <begin position="121"/>
        <end position="158"/>
    </location>
</feature>
<comment type="subcellular location">
    <subcellularLocation>
        <location evidence="1">Nucleus</location>
    </subcellularLocation>
</comment>
<evidence type="ECO:0000256" key="3">
    <source>
        <dbReference type="ARBA" id="ARBA00017306"/>
    </source>
</evidence>
<feature type="region of interest" description="Disordered" evidence="9">
    <location>
        <begin position="88"/>
        <end position="169"/>
    </location>
</feature>
<sequence length="396" mass="42345">MSQSSSPLKRQPSEPQEGGDAKRAKVGISSHGTPSVDDILEGDIDSSLAAIEGGDSLLHIPSNLPSASVSAMDTPTLMSIELQADISVPASSESKEQQIQSQLTAAKQEPSPSQAQIKQEGSTASGATNNTSTANNDAANSTNAGSNSNTNNENSANTKPSGGDPDKLSDALVSAGVDLKAEEALLNSTILAKKAAEEDSIPKGPVIVDTPFLDPQQVNWFMGKVLSANGLKHSSQLDPSLIGLITYATEEWVKNIITGAIILSRHRRRSVKSKRRSELSIALRDLNMKAKSQEDKRQERKKKSGVNEGPEKEATEEIQHKATNATVAMMTGKKKKYDWMNSGGGSSKSPANDISTRFREAREEPGVVVRDLLNTLEKKRMGVEKTITKGYAKLKD</sequence>
<evidence type="ECO:0000256" key="8">
    <source>
        <dbReference type="ARBA" id="ARBA00031747"/>
    </source>
</evidence>
<feature type="region of interest" description="Disordered" evidence="9">
    <location>
        <begin position="289"/>
        <end position="320"/>
    </location>
</feature>
<evidence type="ECO:0000256" key="5">
    <source>
        <dbReference type="ARBA" id="ARBA00023163"/>
    </source>
</evidence>
<dbReference type="EMBL" id="CDQK01000005">
    <property type="protein sequence ID" value="CEP23900.1"/>
    <property type="molecule type" value="Genomic_DNA"/>
</dbReference>
<dbReference type="InterPro" id="IPR045144">
    <property type="entry name" value="TAF4"/>
</dbReference>
<keyword evidence="4" id="KW-0805">Transcription regulation</keyword>
<reference evidence="12" key="1">
    <citation type="journal article" date="2015" name="J. Biotechnol.">
        <title>The structure of the Cyberlindnera jadinii genome and its relation to Candida utilis analyzed by the occurrence of single nucleotide polymorphisms.</title>
        <authorList>
            <person name="Rupp O."/>
            <person name="Brinkrolf K."/>
            <person name="Buerth C."/>
            <person name="Kunigo M."/>
            <person name="Schneider J."/>
            <person name="Jaenicke S."/>
            <person name="Goesmann A."/>
            <person name="Puehler A."/>
            <person name="Jaeger K.-E."/>
            <person name="Ernst J.F."/>
        </authorList>
    </citation>
    <scope>NUCLEOTIDE SEQUENCE [LARGE SCALE GENOMIC DNA]</scope>
    <source>
        <strain evidence="12">ATCC 18201 / CBS 1600 / BCRC 20928 / JCM 3617 / NBRC 0987 / NRRL Y-1542</strain>
    </source>
</reference>
<evidence type="ECO:0000256" key="2">
    <source>
        <dbReference type="ARBA" id="ARBA00006178"/>
    </source>
</evidence>
<proteinExistence type="inferred from homology"/>
<dbReference type="Proteomes" id="UP000038830">
    <property type="component" value="Unassembled WGS sequence"/>
</dbReference>
<dbReference type="Pfam" id="PF05236">
    <property type="entry name" value="TAF4"/>
    <property type="match status" value="1"/>
</dbReference>
<feature type="compositionally biased region" description="Basic and acidic residues" evidence="9">
    <location>
        <begin position="289"/>
        <end position="298"/>
    </location>
</feature>
<dbReference type="PANTHER" id="PTHR15138:SF14">
    <property type="entry name" value="TRANSCRIPTION INITIATION FACTOR TFIID SUBUNIT 4"/>
    <property type="match status" value="1"/>
</dbReference>
<accession>A0A0H5C6R8</accession>
<dbReference type="InterPro" id="IPR007900">
    <property type="entry name" value="TAF4_C"/>
</dbReference>